<protein>
    <submittedName>
        <fullName evidence="2">Glycosyltransferase family 25 protein</fullName>
    </submittedName>
</protein>
<dbReference type="RefSeq" id="WP_257084234.1">
    <property type="nucleotide sequence ID" value="NZ_CP102096.1"/>
</dbReference>
<reference evidence="2" key="1">
    <citation type="submission" date="2022-07" db="EMBL/GenBank/DDBJ databases">
        <title>Complete genome of Vibrio japonicus strain JCM 31412T and phylogenomic assessment of the Nereis clade of the genus Vibrio.</title>
        <authorList>
            <person name="Shlafstein M.D."/>
            <person name="Emsley S.A."/>
            <person name="Ushijima B."/>
            <person name="Videau P."/>
            <person name="Saw J.H."/>
        </authorList>
    </citation>
    <scope>NUCLEOTIDE SEQUENCE</scope>
    <source>
        <strain evidence="2">JCM 31412</strain>
    </source>
</reference>
<dbReference type="Proteomes" id="UP001058602">
    <property type="component" value="Chromosome 1"/>
</dbReference>
<sequence>MTQPIDRVFVIHVSEGYEERKKHIDSHLPKSGITKFEYMLDGDIKDLTDEVTDKLFKGASLSLAEKSCFYKHYLVYKKIVEDKIPQCLVLEDDAYLAKGFCEKITQVCDELSEKSNYLVNIESAYLSVPFKYREKGRYTYRANYTKMTGGYVIDFLSAKKIYEYLNENPSQLPIDTYQSEMRDKIGFNIYWSHPSLVEQGSKNGTFASGINGEGDAIIDKLKYLVKNYHKKYIFSHFNKRVLRVFEDVPFYK</sequence>
<evidence type="ECO:0000313" key="2">
    <source>
        <dbReference type="EMBL" id="UUM30486.1"/>
    </source>
</evidence>
<keyword evidence="3" id="KW-1185">Reference proteome</keyword>
<dbReference type="InterPro" id="IPR002654">
    <property type="entry name" value="Glyco_trans_25"/>
</dbReference>
<gene>
    <name evidence="2" type="ORF">NP165_12500</name>
</gene>
<evidence type="ECO:0000259" key="1">
    <source>
        <dbReference type="Pfam" id="PF01755"/>
    </source>
</evidence>
<proteinExistence type="predicted"/>
<feature type="domain" description="Glycosyl transferase family 25" evidence="1">
    <location>
        <begin position="18"/>
        <end position="176"/>
    </location>
</feature>
<dbReference type="CDD" id="cd06532">
    <property type="entry name" value="Glyco_transf_25"/>
    <property type="match status" value="1"/>
</dbReference>
<name>A0ABY5LHR0_9VIBR</name>
<accession>A0ABY5LHR0</accession>
<organism evidence="2 3">
    <name type="scientific">Vibrio japonicus</name>
    <dbReference type="NCBI Taxonomy" id="1824638"/>
    <lineage>
        <taxon>Bacteria</taxon>
        <taxon>Pseudomonadati</taxon>
        <taxon>Pseudomonadota</taxon>
        <taxon>Gammaproteobacteria</taxon>
        <taxon>Vibrionales</taxon>
        <taxon>Vibrionaceae</taxon>
        <taxon>Vibrio</taxon>
    </lineage>
</organism>
<dbReference type="EMBL" id="CP102096">
    <property type="protein sequence ID" value="UUM30486.1"/>
    <property type="molecule type" value="Genomic_DNA"/>
</dbReference>
<evidence type="ECO:0000313" key="3">
    <source>
        <dbReference type="Proteomes" id="UP001058602"/>
    </source>
</evidence>
<dbReference type="Pfam" id="PF01755">
    <property type="entry name" value="Glyco_transf_25"/>
    <property type="match status" value="1"/>
</dbReference>